<reference evidence="10 11" key="1">
    <citation type="submission" date="2019-02" db="EMBL/GenBank/DDBJ databases">
        <title>Genome sequencing of the rare red list fungi Dentipellis fragilis.</title>
        <authorList>
            <person name="Buettner E."/>
            <person name="Kellner H."/>
        </authorList>
    </citation>
    <scope>NUCLEOTIDE SEQUENCE [LARGE SCALE GENOMIC DNA]</scope>
    <source>
        <strain evidence="10 11">DSM 105465</strain>
    </source>
</reference>
<evidence type="ECO:0000256" key="2">
    <source>
        <dbReference type="ARBA" id="ARBA00022527"/>
    </source>
</evidence>
<feature type="domain" description="Protein kinase" evidence="9">
    <location>
        <begin position="28"/>
        <end position="378"/>
    </location>
</feature>
<dbReference type="GO" id="GO:0005524">
    <property type="term" value="F:ATP binding"/>
    <property type="evidence" value="ECO:0007669"/>
    <property type="project" value="UniProtKB-KW"/>
</dbReference>
<comment type="caution">
    <text evidence="10">The sequence shown here is derived from an EMBL/GenBank/DDBJ whole genome shotgun (WGS) entry which is preliminary data.</text>
</comment>
<dbReference type="PANTHER" id="PTHR47634">
    <property type="entry name" value="PROTEIN KINASE DOMAIN-CONTAINING PROTEIN-RELATED"/>
    <property type="match status" value="1"/>
</dbReference>
<dbReference type="PROSITE" id="PS50011">
    <property type="entry name" value="PROTEIN_KINASE_DOM"/>
    <property type="match status" value="1"/>
</dbReference>
<dbReference type="InterPro" id="IPR008266">
    <property type="entry name" value="Tyr_kinase_AS"/>
</dbReference>
<evidence type="ECO:0000256" key="4">
    <source>
        <dbReference type="ARBA" id="ARBA00022741"/>
    </source>
</evidence>
<dbReference type="GO" id="GO:0050684">
    <property type="term" value="P:regulation of mRNA processing"/>
    <property type="evidence" value="ECO:0007669"/>
    <property type="project" value="TreeGrafter"/>
</dbReference>
<dbReference type="GO" id="GO:0000245">
    <property type="term" value="P:spliceosomal complex assembly"/>
    <property type="evidence" value="ECO:0007669"/>
    <property type="project" value="TreeGrafter"/>
</dbReference>
<dbReference type="Gene3D" id="1.10.510.10">
    <property type="entry name" value="Transferase(Phosphotransferase) domain 1"/>
    <property type="match status" value="1"/>
</dbReference>
<proteinExistence type="predicted"/>
<dbReference type="STRING" id="205917.A0A4Y9XKS2"/>
<evidence type="ECO:0000256" key="1">
    <source>
        <dbReference type="ARBA" id="ARBA00012513"/>
    </source>
</evidence>
<dbReference type="GO" id="GO:0004674">
    <property type="term" value="F:protein serine/threonine kinase activity"/>
    <property type="evidence" value="ECO:0007669"/>
    <property type="project" value="UniProtKB-KW"/>
</dbReference>
<name>A0A4Y9XKS2_9AGAM</name>
<dbReference type="InterPro" id="IPR000719">
    <property type="entry name" value="Prot_kinase_dom"/>
</dbReference>
<dbReference type="Proteomes" id="UP000298327">
    <property type="component" value="Unassembled WGS sequence"/>
</dbReference>
<evidence type="ECO:0000256" key="7">
    <source>
        <dbReference type="ARBA" id="ARBA00047899"/>
    </source>
</evidence>
<dbReference type="PANTHER" id="PTHR47634:SF9">
    <property type="entry name" value="PROTEIN KINASE DOMAIN-CONTAINING PROTEIN-RELATED"/>
    <property type="match status" value="1"/>
</dbReference>
<protein>
    <recommendedName>
        <fullName evidence="1">non-specific serine/threonine protein kinase</fullName>
        <ecNumber evidence="1">2.7.11.1</ecNumber>
    </recommendedName>
</protein>
<keyword evidence="5" id="KW-0418">Kinase</keyword>
<dbReference type="SMART" id="SM00220">
    <property type="entry name" value="S_TKc"/>
    <property type="match status" value="1"/>
</dbReference>
<evidence type="ECO:0000313" key="11">
    <source>
        <dbReference type="Proteomes" id="UP000298327"/>
    </source>
</evidence>
<keyword evidence="11" id="KW-1185">Reference proteome</keyword>
<dbReference type="InterPro" id="IPR051334">
    <property type="entry name" value="SRPK"/>
</dbReference>
<dbReference type="Gene3D" id="3.30.200.20">
    <property type="entry name" value="Phosphorylase Kinase, domain 1"/>
    <property type="match status" value="1"/>
</dbReference>
<keyword evidence="6" id="KW-0067">ATP-binding</keyword>
<dbReference type="SUPFAM" id="SSF56112">
    <property type="entry name" value="Protein kinase-like (PK-like)"/>
    <property type="match status" value="1"/>
</dbReference>
<dbReference type="OrthoDB" id="5979581at2759"/>
<dbReference type="InterPro" id="IPR011009">
    <property type="entry name" value="Kinase-like_dom_sf"/>
</dbReference>
<comment type="catalytic activity">
    <reaction evidence="7">
        <text>L-threonyl-[protein] + ATP = O-phospho-L-threonyl-[protein] + ADP + H(+)</text>
        <dbReference type="Rhea" id="RHEA:46608"/>
        <dbReference type="Rhea" id="RHEA-COMP:11060"/>
        <dbReference type="Rhea" id="RHEA-COMP:11605"/>
        <dbReference type="ChEBI" id="CHEBI:15378"/>
        <dbReference type="ChEBI" id="CHEBI:30013"/>
        <dbReference type="ChEBI" id="CHEBI:30616"/>
        <dbReference type="ChEBI" id="CHEBI:61977"/>
        <dbReference type="ChEBI" id="CHEBI:456216"/>
        <dbReference type="EC" id="2.7.11.1"/>
    </reaction>
</comment>
<organism evidence="10 11">
    <name type="scientific">Dentipellis fragilis</name>
    <dbReference type="NCBI Taxonomy" id="205917"/>
    <lineage>
        <taxon>Eukaryota</taxon>
        <taxon>Fungi</taxon>
        <taxon>Dikarya</taxon>
        <taxon>Basidiomycota</taxon>
        <taxon>Agaricomycotina</taxon>
        <taxon>Agaricomycetes</taxon>
        <taxon>Russulales</taxon>
        <taxon>Hericiaceae</taxon>
        <taxon>Dentipellis</taxon>
    </lineage>
</organism>
<evidence type="ECO:0000256" key="5">
    <source>
        <dbReference type="ARBA" id="ARBA00022777"/>
    </source>
</evidence>
<dbReference type="EC" id="2.7.11.1" evidence="1"/>
<keyword evidence="2" id="KW-0723">Serine/threonine-protein kinase</keyword>
<accession>A0A4Y9XKS2</accession>
<dbReference type="EMBL" id="SEOQ01001775">
    <property type="protein sequence ID" value="TFY50580.1"/>
    <property type="molecule type" value="Genomic_DNA"/>
</dbReference>
<gene>
    <name evidence="10" type="ORF">EVG20_g11440</name>
</gene>
<dbReference type="AlphaFoldDB" id="A0A4Y9XKS2"/>
<evidence type="ECO:0000259" key="9">
    <source>
        <dbReference type="PROSITE" id="PS50011"/>
    </source>
</evidence>
<evidence type="ECO:0000256" key="6">
    <source>
        <dbReference type="ARBA" id="ARBA00022840"/>
    </source>
</evidence>
<evidence type="ECO:0000256" key="3">
    <source>
        <dbReference type="ARBA" id="ARBA00022679"/>
    </source>
</evidence>
<evidence type="ECO:0000256" key="8">
    <source>
        <dbReference type="ARBA" id="ARBA00048679"/>
    </source>
</evidence>
<keyword evidence="3" id="KW-0808">Transferase</keyword>
<comment type="catalytic activity">
    <reaction evidence="8">
        <text>L-seryl-[protein] + ATP = O-phospho-L-seryl-[protein] + ADP + H(+)</text>
        <dbReference type="Rhea" id="RHEA:17989"/>
        <dbReference type="Rhea" id="RHEA-COMP:9863"/>
        <dbReference type="Rhea" id="RHEA-COMP:11604"/>
        <dbReference type="ChEBI" id="CHEBI:15378"/>
        <dbReference type="ChEBI" id="CHEBI:29999"/>
        <dbReference type="ChEBI" id="CHEBI:30616"/>
        <dbReference type="ChEBI" id="CHEBI:83421"/>
        <dbReference type="ChEBI" id="CHEBI:456216"/>
        <dbReference type="EC" id="2.7.11.1"/>
    </reaction>
</comment>
<dbReference type="Pfam" id="PF00069">
    <property type="entry name" value="Pkinase"/>
    <property type="match status" value="1"/>
</dbReference>
<sequence length="391" mass="44535">MIEEERLPWYSPTSFYPVKLGDTFRSRYKVLSKLDYGSCSTAWLCRDLREQKYVAVKVCISNYPSIQRERAAYEHIHKLISSQADCPGADVVRTSIDEFDLNGADGPHHCFVFEPLTLDLAHTREILGGLFDESVFKTIVVHVLRALDFLHTKARMVHGDIRPENFFLRGTGDTSYRYLEELEHTHPSPRKIIGDRVIYMNHGQVGATDPRQHGVPVLCDFGEAYFGKDSYYVEIQPPHYRAPEVVLAIPWSMSADIWNVGLMLWHLLENKPLMTAAYDGEPDVVAHLTEMIALMGLPPKSFLRRAPAEVLEGLFDEDGHWLLQKSAPIPQLSLEQSETFFKGTGRDATDFLRFMRRILHWEPEKRPTAAELLNDPWLAGVKVSSTLLPGV</sequence>
<dbReference type="PROSITE" id="PS00109">
    <property type="entry name" value="PROTEIN_KINASE_TYR"/>
    <property type="match status" value="1"/>
</dbReference>
<keyword evidence="4" id="KW-0547">Nucleotide-binding</keyword>
<evidence type="ECO:0000313" key="10">
    <source>
        <dbReference type="EMBL" id="TFY50580.1"/>
    </source>
</evidence>